<name>A0ABW3ZLI6_9RHOB</name>
<comment type="caution">
    <text evidence="1">The sequence shown here is derived from an EMBL/GenBank/DDBJ whole genome shotgun (WGS) entry which is preliminary data.</text>
</comment>
<protein>
    <submittedName>
        <fullName evidence="1">AbiV family abortive infection protein</fullName>
    </submittedName>
</protein>
<dbReference type="NCBIfam" id="TIGR04498">
    <property type="entry name" value="AbiV_defense"/>
    <property type="match status" value="1"/>
</dbReference>
<dbReference type="RefSeq" id="WP_386805430.1">
    <property type="nucleotide sequence ID" value="NZ_JBHTMU010000036.1"/>
</dbReference>
<keyword evidence="2" id="KW-1185">Reference proteome</keyword>
<evidence type="ECO:0000313" key="1">
    <source>
        <dbReference type="EMBL" id="MFD1343999.1"/>
    </source>
</evidence>
<dbReference type="InterPro" id="IPR030987">
    <property type="entry name" value="AbiV"/>
</dbReference>
<dbReference type="Pfam" id="PF18728">
    <property type="entry name" value="HEPN_AbiV"/>
    <property type="match status" value="1"/>
</dbReference>
<gene>
    <name evidence="1" type="ORF">ACFQ4E_16335</name>
</gene>
<dbReference type="EMBL" id="JBHTMU010000036">
    <property type="protein sequence ID" value="MFD1343999.1"/>
    <property type="molecule type" value="Genomic_DNA"/>
</dbReference>
<accession>A0ABW3ZLI6</accession>
<sequence length="86" mass="9938">MTNEILTRKEYVRAAKENSKRLFRDSIFLQKSGSWKSAAILAVLAIEEIGKAYIEIWGVKNSAQKGRHPTHSQNKLLFSHFFQRMS</sequence>
<organism evidence="1 2">
    <name type="scientific">Litorisediminicola beolgyonensis</name>
    <dbReference type="NCBI Taxonomy" id="1173614"/>
    <lineage>
        <taxon>Bacteria</taxon>
        <taxon>Pseudomonadati</taxon>
        <taxon>Pseudomonadota</taxon>
        <taxon>Alphaproteobacteria</taxon>
        <taxon>Rhodobacterales</taxon>
        <taxon>Paracoccaceae</taxon>
        <taxon>Litorisediminicola</taxon>
    </lineage>
</organism>
<dbReference type="Proteomes" id="UP001597135">
    <property type="component" value="Unassembled WGS sequence"/>
</dbReference>
<proteinExistence type="predicted"/>
<evidence type="ECO:0000313" key="2">
    <source>
        <dbReference type="Proteomes" id="UP001597135"/>
    </source>
</evidence>
<reference evidence="2" key="1">
    <citation type="journal article" date="2019" name="Int. J. Syst. Evol. Microbiol.">
        <title>The Global Catalogue of Microorganisms (GCM) 10K type strain sequencing project: providing services to taxonomists for standard genome sequencing and annotation.</title>
        <authorList>
            <consortium name="The Broad Institute Genomics Platform"/>
            <consortium name="The Broad Institute Genome Sequencing Center for Infectious Disease"/>
            <person name="Wu L."/>
            <person name="Ma J."/>
        </authorList>
    </citation>
    <scope>NUCLEOTIDE SEQUENCE [LARGE SCALE GENOMIC DNA]</scope>
    <source>
        <strain evidence="2">CCUG 62953</strain>
    </source>
</reference>